<name>A0A8S1N3W2_9CILI</name>
<gene>
    <name evidence="2" type="ORF">PSON_ATCC_30995.1.T0490068</name>
</gene>
<accession>A0A8S1N3W2</accession>
<feature type="region of interest" description="Disordered" evidence="1">
    <location>
        <begin position="957"/>
        <end position="994"/>
    </location>
</feature>
<feature type="compositionally biased region" description="Polar residues" evidence="1">
    <location>
        <begin position="275"/>
        <end position="291"/>
    </location>
</feature>
<sequence length="994" mass="113741">MLGKKQSSYVGFNPFSKYTKEKPSITTKIINKLKSMFQINLNPSSCIQRELISQQTIYVPVNSEIFGAQTIEQDSIQIHNSQSSCRQKRNKFTSFDDHLKEQQNILVQQNDQSSKVKQKEEKHLRKINSQKQSYEPVLPEDIDQADIQDNKIIQPRRKLSSQQYKKRKLDEKKKSVGIKFIHKKHIQDQIQDSINESRIQEVPEQISDDSLKNNSLLAGGLKEEPQIKEIIIVQLKDEKSKQPEPLILNANEIIEFQSKGLKKSQSMINLNEQESKAFSCSPKNVDNSQSRKQSDVLSKPNEIKQIELQKEQHVQFKEQKTQDDKNIESLKQPQQTIINFLVQGPTKLDKPQTIPSLFNNLQKELIEDKKPIEQHEKNFNNLSDTPLFGIFKNSENLQGQQPHSKINVQSSLFASYDSKDLNQQQSSDQSSGQNLQQNQFTFLQNKPNNQEAQQQPSNSESSSSNVNNKKDSLDVQPKIEENNQIYSNFNNTTGIQNDQFNTNDQFRTKKLFQNFINVSQSIQGEQKEEKKQDQVVENLEVKKKPEEQKQVGLFAGITFVNPEIKNNVDNNNIKLNNNKETPIPQFSTLFNKLSNDNNNKEKQSGSLLFGGTLFNQTEKEKPEVKVDNQPPFLNNVNSIQINKIQEKEDKETANSSSLFASLFKIDNKVENKINIDTPTNQENKQQQSNSQKQEILTPLHNSMGLNCQWKSSSDDQKKNNLININSSDPKPVEQQKQSPFAFSQKQIPQIDNTKSENLSSDPLIKQVATPVKQIDNPFLQQSPKIDQEQIHSYFSNNSCQSRIPQEEPAKVQTSQFQNSLFKQQSNALSQLNTLLPQPQQSQTSIFSFQQNSQQNQFQQQNSLFSLGVNTNRIINNNAINNQMEITDMNQAPPQQFQFGQQMQTQNTFGSFLQPQLGTNGLFSQTSSQTPNLSAISYFQNMPLQQNELATQLFQPPLNQQSGGLFQQDPPKTTNQSQSLNSSFQSKNGKKKQRI</sequence>
<feature type="region of interest" description="Disordered" evidence="1">
    <location>
        <begin position="448"/>
        <end position="477"/>
    </location>
</feature>
<dbReference type="OrthoDB" id="310776at2759"/>
<feature type="compositionally biased region" description="Basic and acidic residues" evidence="1">
    <location>
        <begin position="468"/>
        <end position="477"/>
    </location>
</feature>
<feature type="compositionally biased region" description="Low complexity" evidence="1">
    <location>
        <begin position="448"/>
        <end position="467"/>
    </location>
</feature>
<dbReference type="Proteomes" id="UP000692954">
    <property type="component" value="Unassembled WGS sequence"/>
</dbReference>
<feature type="compositionally biased region" description="Low complexity" evidence="1">
    <location>
        <begin position="974"/>
        <end position="986"/>
    </location>
</feature>
<organism evidence="2 3">
    <name type="scientific">Paramecium sonneborni</name>
    <dbReference type="NCBI Taxonomy" id="65129"/>
    <lineage>
        <taxon>Eukaryota</taxon>
        <taxon>Sar</taxon>
        <taxon>Alveolata</taxon>
        <taxon>Ciliophora</taxon>
        <taxon>Intramacronucleata</taxon>
        <taxon>Oligohymenophorea</taxon>
        <taxon>Peniculida</taxon>
        <taxon>Parameciidae</taxon>
        <taxon>Paramecium</taxon>
    </lineage>
</organism>
<proteinExistence type="predicted"/>
<evidence type="ECO:0000256" key="1">
    <source>
        <dbReference type="SAM" id="MobiDB-lite"/>
    </source>
</evidence>
<dbReference type="EMBL" id="CAJJDN010000049">
    <property type="protein sequence ID" value="CAD8085889.1"/>
    <property type="molecule type" value="Genomic_DNA"/>
</dbReference>
<dbReference type="AlphaFoldDB" id="A0A8S1N3W2"/>
<feature type="region of interest" description="Disordered" evidence="1">
    <location>
        <begin position="704"/>
        <end position="743"/>
    </location>
</feature>
<feature type="region of interest" description="Disordered" evidence="1">
    <location>
        <begin position="275"/>
        <end position="300"/>
    </location>
</feature>
<protein>
    <submittedName>
        <fullName evidence="2">Uncharacterized protein</fullName>
    </submittedName>
</protein>
<evidence type="ECO:0000313" key="2">
    <source>
        <dbReference type="EMBL" id="CAD8085889.1"/>
    </source>
</evidence>
<reference evidence="2" key="1">
    <citation type="submission" date="2021-01" db="EMBL/GenBank/DDBJ databases">
        <authorList>
            <consortium name="Genoscope - CEA"/>
            <person name="William W."/>
        </authorList>
    </citation>
    <scope>NUCLEOTIDE SEQUENCE</scope>
</reference>
<keyword evidence="3" id="KW-1185">Reference proteome</keyword>
<comment type="caution">
    <text evidence="2">The sequence shown here is derived from an EMBL/GenBank/DDBJ whole genome shotgun (WGS) entry which is preliminary data.</text>
</comment>
<evidence type="ECO:0000313" key="3">
    <source>
        <dbReference type="Proteomes" id="UP000692954"/>
    </source>
</evidence>
<feature type="compositionally biased region" description="Polar residues" evidence="1">
    <location>
        <begin position="957"/>
        <end position="973"/>
    </location>
</feature>
<feature type="compositionally biased region" description="Polar residues" evidence="1">
    <location>
        <begin position="719"/>
        <end position="743"/>
    </location>
</feature>